<dbReference type="Gene3D" id="3.30.70.270">
    <property type="match status" value="1"/>
</dbReference>
<dbReference type="SUPFAM" id="SSF100879">
    <property type="entry name" value="Lesion bypass DNA polymerase (Y-family), little finger domain"/>
    <property type="match status" value="1"/>
</dbReference>
<evidence type="ECO:0000256" key="11">
    <source>
        <dbReference type="ARBA" id="ARBA00022932"/>
    </source>
</evidence>
<evidence type="ECO:0000256" key="7">
    <source>
        <dbReference type="ARBA" id="ARBA00022705"/>
    </source>
</evidence>
<gene>
    <name evidence="16" type="primary">dinB</name>
    <name evidence="18" type="ORF">BJZ21_001544</name>
</gene>
<dbReference type="SUPFAM" id="SSF56672">
    <property type="entry name" value="DNA/RNA polymerases"/>
    <property type="match status" value="1"/>
</dbReference>
<dbReference type="Gene3D" id="3.30.1490.100">
    <property type="entry name" value="DNA polymerase, Y-family, little finger domain"/>
    <property type="match status" value="1"/>
</dbReference>
<dbReference type="AlphaFoldDB" id="A0A7Y9E5Y8"/>
<evidence type="ECO:0000256" key="4">
    <source>
        <dbReference type="ARBA" id="ARBA00022490"/>
    </source>
</evidence>
<reference evidence="18 19" key="1">
    <citation type="submission" date="2020-07" db="EMBL/GenBank/DDBJ databases">
        <title>Sequencing the genomes of 1000 actinobacteria strains.</title>
        <authorList>
            <person name="Klenk H.-P."/>
        </authorList>
    </citation>
    <scope>NUCLEOTIDE SEQUENCE [LARGE SCALE GENOMIC DNA]</scope>
    <source>
        <strain evidence="18 19">DSM 21350</strain>
    </source>
</reference>
<comment type="subcellular location">
    <subcellularLocation>
        <location evidence="1 16">Cytoplasm</location>
    </subcellularLocation>
</comment>
<keyword evidence="5 16" id="KW-0808">Transferase</keyword>
<name>A0A7Y9E5Y8_9ACTN</name>
<dbReference type="Gene3D" id="1.10.150.20">
    <property type="entry name" value="5' to 3' exonuclease, C-terminal subdomain"/>
    <property type="match status" value="1"/>
</dbReference>
<evidence type="ECO:0000256" key="1">
    <source>
        <dbReference type="ARBA" id="ARBA00004496"/>
    </source>
</evidence>
<dbReference type="Proteomes" id="UP000535511">
    <property type="component" value="Unassembled WGS sequence"/>
</dbReference>
<evidence type="ECO:0000313" key="18">
    <source>
        <dbReference type="EMBL" id="NYD41461.1"/>
    </source>
</evidence>
<evidence type="ECO:0000256" key="14">
    <source>
        <dbReference type="ARBA" id="ARBA00025589"/>
    </source>
</evidence>
<keyword evidence="19" id="KW-1185">Reference proteome</keyword>
<evidence type="ECO:0000256" key="9">
    <source>
        <dbReference type="ARBA" id="ARBA00022763"/>
    </source>
</evidence>
<comment type="catalytic activity">
    <reaction evidence="15 16">
        <text>DNA(n) + a 2'-deoxyribonucleoside 5'-triphosphate = DNA(n+1) + diphosphate</text>
        <dbReference type="Rhea" id="RHEA:22508"/>
        <dbReference type="Rhea" id="RHEA-COMP:17339"/>
        <dbReference type="Rhea" id="RHEA-COMP:17340"/>
        <dbReference type="ChEBI" id="CHEBI:33019"/>
        <dbReference type="ChEBI" id="CHEBI:61560"/>
        <dbReference type="ChEBI" id="CHEBI:173112"/>
        <dbReference type="EC" id="2.7.7.7"/>
    </reaction>
</comment>
<feature type="binding site" evidence="16">
    <location>
        <position position="14"/>
    </location>
    <ligand>
        <name>Mg(2+)</name>
        <dbReference type="ChEBI" id="CHEBI:18420"/>
    </ligand>
</feature>
<keyword evidence="12 16" id="KW-0238">DNA-binding</keyword>
<protein>
    <recommendedName>
        <fullName evidence="16">DNA polymerase IV</fullName>
        <shortName evidence="16">Pol IV</shortName>
        <ecNumber evidence="16">2.7.7.7</ecNumber>
    </recommendedName>
</protein>
<feature type="domain" description="UmuC" evidence="17">
    <location>
        <begin position="10"/>
        <end position="189"/>
    </location>
</feature>
<dbReference type="PANTHER" id="PTHR11076:SF33">
    <property type="entry name" value="DNA POLYMERASE KAPPA"/>
    <property type="match status" value="1"/>
</dbReference>
<comment type="similarity">
    <text evidence="2 16">Belongs to the DNA polymerase type-Y family.</text>
</comment>
<dbReference type="GO" id="GO:0003684">
    <property type="term" value="F:damaged DNA binding"/>
    <property type="evidence" value="ECO:0007669"/>
    <property type="project" value="InterPro"/>
</dbReference>
<dbReference type="InterPro" id="IPR022880">
    <property type="entry name" value="DNApol_IV"/>
</dbReference>
<dbReference type="GO" id="GO:0009432">
    <property type="term" value="P:SOS response"/>
    <property type="evidence" value="ECO:0007669"/>
    <property type="project" value="TreeGrafter"/>
</dbReference>
<dbReference type="Pfam" id="PF21999">
    <property type="entry name" value="IMS_HHH_1"/>
    <property type="match status" value="1"/>
</dbReference>
<dbReference type="FunFam" id="3.30.1490.100:FF:000004">
    <property type="entry name" value="DNA polymerase IV"/>
    <property type="match status" value="1"/>
</dbReference>
<evidence type="ECO:0000256" key="15">
    <source>
        <dbReference type="ARBA" id="ARBA00049244"/>
    </source>
</evidence>
<keyword evidence="13 16" id="KW-0234">DNA repair</keyword>
<dbReference type="InterPro" id="IPR043502">
    <property type="entry name" value="DNA/RNA_pol_sf"/>
</dbReference>
<dbReference type="GO" id="GO:0003887">
    <property type="term" value="F:DNA-directed DNA polymerase activity"/>
    <property type="evidence" value="ECO:0007669"/>
    <property type="project" value="UniProtKB-UniRule"/>
</dbReference>
<dbReference type="RefSeq" id="WP_179663208.1">
    <property type="nucleotide sequence ID" value="NZ_JACCBG010000001.1"/>
</dbReference>
<keyword evidence="7 16" id="KW-0235">DNA replication</keyword>
<comment type="caution">
    <text evidence="18">The sequence shown here is derived from an EMBL/GenBank/DDBJ whole genome shotgun (WGS) entry which is preliminary data.</text>
</comment>
<keyword evidence="9 16" id="KW-0227">DNA damage</keyword>
<dbReference type="EC" id="2.7.7.7" evidence="16"/>
<dbReference type="NCBIfam" id="NF002677">
    <property type="entry name" value="PRK02406.1"/>
    <property type="match status" value="1"/>
</dbReference>
<accession>A0A7Y9E5Y8</accession>
<dbReference type="InterPro" id="IPR050116">
    <property type="entry name" value="DNA_polymerase-Y"/>
</dbReference>
<organism evidence="18 19">
    <name type="scientific">Nocardioides panaciterrulae</name>
    <dbReference type="NCBI Taxonomy" id="661492"/>
    <lineage>
        <taxon>Bacteria</taxon>
        <taxon>Bacillati</taxon>
        <taxon>Actinomycetota</taxon>
        <taxon>Actinomycetes</taxon>
        <taxon>Propionibacteriales</taxon>
        <taxon>Nocardioidaceae</taxon>
        <taxon>Nocardioides</taxon>
    </lineage>
</organism>
<evidence type="ECO:0000256" key="2">
    <source>
        <dbReference type="ARBA" id="ARBA00010945"/>
    </source>
</evidence>
<evidence type="ECO:0000256" key="3">
    <source>
        <dbReference type="ARBA" id="ARBA00022457"/>
    </source>
</evidence>
<sequence>MTDPSLRCPILHVDMDAFYASVATRDRPDLHDRPVIVGGGSRGVVLSASYAARLHGVRSAMPMTRARRMCPHAVVLAPDFELLGQVSAAVMECFRRVTPLVEALSLDEAFLDVRGAARRLGTPLEIAEQLRATIHDEQGITCSVGVAAVVSVAKLASRRAKPDGVLVVPPEEITSFLHPLDVGELWGVGEKTRAMLHRLGLVTVGDVAHIPLRTLQRAVGAGLGSHLHELAWGTDRRVVTARRGPDEPDRSMGADETFDRDTDDREVVLRELLRLSARVTGRMRVAGVAGRTVTLKLRFADFTTITRSRTLPEGTDVTQEVYRTAVRLYDALGLQRARLRLVGVRVEGLVPRETVQRQLVLGEREHGWSEADRAVDRAARRFGSAAVRPASLLS</sequence>
<evidence type="ECO:0000256" key="16">
    <source>
        <dbReference type="HAMAP-Rule" id="MF_01113"/>
    </source>
</evidence>
<feature type="active site" evidence="16">
    <location>
        <position position="108"/>
    </location>
</feature>
<dbReference type="GO" id="GO:0000287">
    <property type="term" value="F:magnesium ion binding"/>
    <property type="evidence" value="ECO:0007669"/>
    <property type="project" value="UniProtKB-UniRule"/>
</dbReference>
<dbReference type="GO" id="GO:0006261">
    <property type="term" value="P:DNA-templated DNA replication"/>
    <property type="evidence" value="ECO:0007669"/>
    <property type="project" value="UniProtKB-UniRule"/>
</dbReference>
<evidence type="ECO:0000256" key="10">
    <source>
        <dbReference type="ARBA" id="ARBA00022842"/>
    </source>
</evidence>
<comment type="function">
    <text evidence="14 16">Poorly processive, error-prone DNA polymerase involved in untargeted mutagenesis. Copies undamaged DNA at stalled replication forks, which arise in vivo from mismatched or misaligned primer ends. These misaligned primers can be extended by PolIV. Exhibits no 3'-5' exonuclease (proofreading) activity. May be involved in translesional synthesis, in conjunction with the beta clamp from PolIII.</text>
</comment>
<keyword evidence="10 16" id="KW-0460">Magnesium</keyword>
<dbReference type="Pfam" id="PF00817">
    <property type="entry name" value="IMS"/>
    <property type="match status" value="1"/>
</dbReference>
<comment type="cofactor">
    <cofactor evidence="16">
        <name>Mg(2+)</name>
        <dbReference type="ChEBI" id="CHEBI:18420"/>
    </cofactor>
    <text evidence="16">Binds 2 magnesium ions per subunit.</text>
</comment>
<dbReference type="HAMAP" id="MF_01113">
    <property type="entry name" value="DNApol_IV"/>
    <property type="match status" value="1"/>
</dbReference>
<dbReference type="NCBIfam" id="NF003015">
    <property type="entry name" value="PRK03858.1"/>
    <property type="match status" value="1"/>
</dbReference>
<feature type="site" description="Substrate discrimination" evidence="16">
    <location>
        <position position="19"/>
    </location>
</feature>
<keyword evidence="4 16" id="KW-0963">Cytoplasm</keyword>
<dbReference type="InterPro" id="IPR053848">
    <property type="entry name" value="IMS_HHH_1"/>
</dbReference>
<evidence type="ECO:0000256" key="5">
    <source>
        <dbReference type="ARBA" id="ARBA00022679"/>
    </source>
</evidence>
<dbReference type="InterPro" id="IPR036775">
    <property type="entry name" value="DNA_pol_Y-fam_lit_finger_sf"/>
</dbReference>
<feature type="binding site" evidence="16">
    <location>
        <position position="107"/>
    </location>
    <ligand>
        <name>Mg(2+)</name>
        <dbReference type="ChEBI" id="CHEBI:18420"/>
    </ligand>
</feature>
<dbReference type="EMBL" id="JACCBG010000001">
    <property type="protein sequence ID" value="NYD41461.1"/>
    <property type="molecule type" value="Genomic_DNA"/>
</dbReference>
<dbReference type="Gene3D" id="3.40.1170.60">
    <property type="match status" value="1"/>
</dbReference>
<evidence type="ECO:0000313" key="19">
    <source>
        <dbReference type="Proteomes" id="UP000535511"/>
    </source>
</evidence>
<evidence type="ECO:0000259" key="17">
    <source>
        <dbReference type="PROSITE" id="PS50173"/>
    </source>
</evidence>
<proteinExistence type="inferred from homology"/>
<dbReference type="CDD" id="cd03586">
    <property type="entry name" value="PolY_Pol_IV_kappa"/>
    <property type="match status" value="1"/>
</dbReference>
<evidence type="ECO:0000256" key="6">
    <source>
        <dbReference type="ARBA" id="ARBA00022695"/>
    </source>
</evidence>
<dbReference type="PROSITE" id="PS50173">
    <property type="entry name" value="UMUC"/>
    <property type="match status" value="1"/>
</dbReference>
<keyword evidence="8 16" id="KW-0479">Metal-binding</keyword>
<dbReference type="GO" id="GO:0005829">
    <property type="term" value="C:cytosol"/>
    <property type="evidence" value="ECO:0007669"/>
    <property type="project" value="TreeGrafter"/>
</dbReference>
<dbReference type="Pfam" id="PF11799">
    <property type="entry name" value="IMS_C"/>
    <property type="match status" value="1"/>
</dbReference>
<keyword evidence="3 16" id="KW-0515">Mutator protein</keyword>
<evidence type="ECO:0000256" key="8">
    <source>
        <dbReference type="ARBA" id="ARBA00022723"/>
    </source>
</evidence>
<dbReference type="GO" id="GO:0006281">
    <property type="term" value="P:DNA repair"/>
    <property type="evidence" value="ECO:0007669"/>
    <property type="project" value="UniProtKB-UniRule"/>
</dbReference>
<dbReference type="GO" id="GO:0042276">
    <property type="term" value="P:error-prone translesion synthesis"/>
    <property type="evidence" value="ECO:0007669"/>
    <property type="project" value="TreeGrafter"/>
</dbReference>
<dbReference type="PANTHER" id="PTHR11076">
    <property type="entry name" value="DNA REPAIR POLYMERASE UMUC / TRANSFERASE FAMILY MEMBER"/>
    <property type="match status" value="1"/>
</dbReference>
<evidence type="ECO:0000256" key="12">
    <source>
        <dbReference type="ARBA" id="ARBA00023125"/>
    </source>
</evidence>
<keyword evidence="11 16" id="KW-0239">DNA-directed DNA polymerase</keyword>
<evidence type="ECO:0000256" key="13">
    <source>
        <dbReference type="ARBA" id="ARBA00023204"/>
    </source>
</evidence>
<comment type="subunit">
    <text evidence="16">Monomer.</text>
</comment>
<dbReference type="InterPro" id="IPR017961">
    <property type="entry name" value="DNA_pol_Y-fam_little_finger"/>
</dbReference>
<dbReference type="InterPro" id="IPR043128">
    <property type="entry name" value="Rev_trsase/Diguanyl_cyclase"/>
</dbReference>
<keyword evidence="6 16" id="KW-0548">Nucleotidyltransferase</keyword>
<dbReference type="InterPro" id="IPR001126">
    <property type="entry name" value="UmuC"/>
</dbReference>